<dbReference type="AlphaFoldDB" id="A0A174LQU8"/>
<evidence type="ECO:0000256" key="3">
    <source>
        <dbReference type="ARBA" id="ARBA00023125"/>
    </source>
</evidence>
<gene>
    <name evidence="6" type="ORF">ERS852520_00967</name>
    <name evidence="5" type="ORF">ERS852571_00767</name>
</gene>
<dbReference type="RefSeq" id="WP_055072414.1">
    <property type="nucleotide sequence ID" value="NZ_CYXY01000004.1"/>
</dbReference>
<evidence type="ECO:0000259" key="4">
    <source>
        <dbReference type="Pfam" id="PF01420"/>
    </source>
</evidence>
<dbReference type="Pfam" id="PF01420">
    <property type="entry name" value="Methylase_S"/>
    <property type="match status" value="2"/>
</dbReference>
<evidence type="ECO:0000313" key="8">
    <source>
        <dbReference type="Proteomes" id="UP000095564"/>
    </source>
</evidence>
<dbReference type="SUPFAM" id="SSF116734">
    <property type="entry name" value="DNA methylase specificity domain"/>
    <property type="match status" value="2"/>
</dbReference>
<dbReference type="InterPro" id="IPR044946">
    <property type="entry name" value="Restrct_endonuc_typeI_TRD_sf"/>
</dbReference>
<dbReference type="CDD" id="cd17264">
    <property type="entry name" value="RMtype1_S_Eco3763I-TRD2-CR2_like"/>
    <property type="match status" value="1"/>
</dbReference>
<dbReference type="InterPro" id="IPR052021">
    <property type="entry name" value="Type-I_RS_S_subunit"/>
</dbReference>
<dbReference type="EMBL" id="CZAU01000007">
    <property type="protein sequence ID" value="CUP26624.1"/>
    <property type="molecule type" value="Genomic_DNA"/>
</dbReference>
<organism evidence="6 8">
    <name type="scientific">Anaerostipes hadrus</name>
    <dbReference type="NCBI Taxonomy" id="649756"/>
    <lineage>
        <taxon>Bacteria</taxon>
        <taxon>Bacillati</taxon>
        <taxon>Bacillota</taxon>
        <taxon>Clostridia</taxon>
        <taxon>Lachnospirales</taxon>
        <taxon>Lachnospiraceae</taxon>
        <taxon>Anaerostipes</taxon>
    </lineage>
</organism>
<feature type="domain" description="Type I restriction modification DNA specificity" evidence="4">
    <location>
        <begin position="3"/>
        <end position="177"/>
    </location>
</feature>
<reference evidence="7 8" key="1">
    <citation type="submission" date="2015-09" db="EMBL/GenBank/DDBJ databases">
        <authorList>
            <consortium name="Pathogen Informatics"/>
        </authorList>
    </citation>
    <scope>NUCLEOTIDE SEQUENCE [LARGE SCALE GENOMIC DNA]</scope>
    <source>
        <strain evidence="6 8">2789STDY5834908</strain>
        <strain evidence="5 7">2789STDY5834959</strain>
    </source>
</reference>
<dbReference type="GO" id="GO:0003677">
    <property type="term" value="F:DNA binding"/>
    <property type="evidence" value="ECO:0007669"/>
    <property type="project" value="UniProtKB-KW"/>
</dbReference>
<protein>
    <submittedName>
        <fullName evidence="6">EcoKI restriction-modification system protein HsdS</fullName>
    </submittedName>
</protein>
<sequence>MGKVKLGDIAVLINGDRGKNYPSQKEIITSGGIPFVNAGHLNGRAIEFEAMNYITPEKYEKLNSGKFQQNDILYCLRGSLGKKALINDNIYGAIASSLVIIRPNLEKVRPQYLMLALETPLIKEQLFKFNNGSSQPNLSAKSVKEYKLELPDLFIQDSIISKLEKVRNLIEDEKQEKLLLDNLIQARFVEMFGDPITNSKLLPIEKIEERYFLKAGITTKAEDIHDYLKDKYEIPCYGGNGIRGYVENLSYEGCYPIIGRQGALCGNVQYATGKFHATEHAVLVSTLKNDNTMWVYYMLKLMDLYRYHTGAAQPGLAVKKLNTIDVIVADINLQNQFAAFVHQINKSKFVIHKFLYCTTHNTKSIIKPRPNTKESGKIRGRETTCRRILTF</sequence>
<dbReference type="Gene3D" id="3.90.220.20">
    <property type="entry name" value="DNA methylase specificity domains"/>
    <property type="match status" value="2"/>
</dbReference>
<dbReference type="GO" id="GO:0009307">
    <property type="term" value="P:DNA restriction-modification system"/>
    <property type="evidence" value="ECO:0007669"/>
    <property type="project" value="UniProtKB-KW"/>
</dbReference>
<dbReference type="CDD" id="cd17266">
    <property type="entry name" value="RMtype1_S_Sau1132ORF3780P-TRD2-CR2_like"/>
    <property type="match status" value="1"/>
</dbReference>
<keyword evidence="2" id="KW-0680">Restriction system</keyword>
<proteinExistence type="inferred from homology"/>
<keyword evidence="3" id="KW-0238">DNA-binding</keyword>
<dbReference type="EMBL" id="CYXY01000004">
    <property type="protein sequence ID" value="CUM82158.1"/>
    <property type="molecule type" value="Genomic_DNA"/>
</dbReference>
<evidence type="ECO:0000256" key="1">
    <source>
        <dbReference type="ARBA" id="ARBA00010923"/>
    </source>
</evidence>
<evidence type="ECO:0000313" key="5">
    <source>
        <dbReference type="EMBL" id="CUM82158.1"/>
    </source>
</evidence>
<dbReference type="Proteomes" id="UP000095553">
    <property type="component" value="Unassembled WGS sequence"/>
</dbReference>
<dbReference type="Proteomes" id="UP000095564">
    <property type="component" value="Unassembled WGS sequence"/>
</dbReference>
<evidence type="ECO:0000313" key="6">
    <source>
        <dbReference type="EMBL" id="CUP26624.1"/>
    </source>
</evidence>
<evidence type="ECO:0000313" key="7">
    <source>
        <dbReference type="Proteomes" id="UP000095553"/>
    </source>
</evidence>
<feature type="domain" description="Type I restriction modification DNA specificity" evidence="4">
    <location>
        <begin position="227"/>
        <end position="349"/>
    </location>
</feature>
<name>A0A174LQU8_ANAHA</name>
<evidence type="ECO:0000256" key="2">
    <source>
        <dbReference type="ARBA" id="ARBA00022747"/>
    </source>
</evidence>
<dbReference type="OrthoDB" id="9811611at2"/>
<dbReference type="InterPro" id="IPR000055">
    <property type="entry name" value="Restrct_endonuc_typeI_TRD"/>
</dbReference>
<dbReference type="PANTHER" id="PTHR30408">
    <property type="entry name" value="TYPE-1 RESTRICTION ENZYME ECOKI SPECIFICITY PROTEIN"/>
    <property type="match status" value="1"/>
</dbReference>
<accession>A0A174LQU8</accession>
<dbReference type="PANTHER" id="PTHR30408:SF12">
    <property type="entry name" value="TYPE I RESTRICTION ENZYME MJAVIII SPECIFICITY SUBUNIT"/>
    <property type="match status" value="1"/>
</dbReference>
<comment type="similarity">
    <text evidence="1">Belongs to the type-I restriction system S methylase family.</text>
</comment>